<accession>A0A2V2VU26</accession>
<gene>
    <name evidence="2" type="ORF">C4B63_8g214</name>
</gene>
<dbReference type="VEuPathDB" id="TriTrypDB:C3747_4g102"/>
<dbReference type="VEuPathDB" id="TriTrypDB:TcCLB.507747.260"/>
<dbReference type="VEuPathDB" id="TriTrypDB:Tc_MARK_961"/>
<dbReference type="Proteomes" id="UP000246121">
    <property type="component" value="Unassembled WGS sequence"/>
</dbReference>
<evidence type="ECO:0000313" key="3">
    <source>
        <dbReference type="Proteomes" id="UP000246121"/>
    </source>
</evidence>
<dbReference type="VEuPathDB" id="TriTrypDB:TcG_05815"/>
<dbReference type="VEuPathDB" id="TriTrypDB:TcCL_NonESM04893"/>
<dbReference type="VEuPathDB" id="TriTrypDB:TcBrA4_0105900"/>
<feature type="region of interest" description="Disordered" evidence="1">
    <location>
        <begin position="166"/>
        <end position="209"/>
    </location>
</feature>
<dbReference type="VEuPathDB" id="TriTrypDB:TcCLB.503723.40"/>
<dbReference type="VEuPathDB" id="TriTrypDB:ECC02_008474"/>
<dbReference type="EMBL" id="PRFA01000008">
    <property type="protein sequence ID" value="PWU99861.1"/>
    <property type="molecule type" value="Genomic_DNA"/>
</dbReference>
<evidence type="ECO:0000313" key="2">
    <source>
        <dbReference type="EMBL" id="PWU99861.1"/>
    </source>
</evidence>
<dbReference type="VEuPathDB" id="TriTrypDB:BCY84_07258"/>
<protein>
    <submittedName>
        <fullName evidence="2">Uncharacterized protein</fullName>
    </submittedName>
</protein>
<reference evidence="2 3" key="1">
    <citation type="journal article" date="2018" name="Microb. Genom.">
        <title>Expanding an expanded genome: long-read sequencing of Trypanosoma cruzi.</title>
        <authorList>
            <person name="Berna L."/>
            <person name="Rodriguez M."/>
            <person name="Chiribao M.L."/>
            <person name="Parodi-Talice A."/>
            <person name="Pita S."/>
            <person name="Rijo G."/>
            <person name="Alvarez-Valin F."/>
            <person name="Robello C."/>
        </authorList>
    </citation>
    <scope>NUCLEOTIDE SEQUENCE [LARGE SCALE GENOMIC DNA]</scope>
    <source>
        <strain evidence="2 3">Dm28c</strain>
    </source>
</reference>
<dbReference type="VEuPathDB" id="TriTrypDB:C4B63_8g214"/>
<comment type="caution">
    <text evidence="2">The sequence shown here is derived from an EMBL/GenBank/DDBJ whole genome shotgun (WGS) entry which is preliminary data.</text>
</comment>
<name>A0A2V2VU26_TRYCR</name>
<dbReference type="VEuPathDB" id="TriTrypDB:TCDM_07521"/>
<dbReference type="AlphaFoldDB" id="A0A2V2VU26"/>
<organism evidence="2 3">
    <name type="scientific">Trypanosoma cruzi</name>
    <dbReference type="NCBI Taxonomy" id="5693"/>
    <lineage>
        <taxon>Eukaryota</taxon>
        <taxon>Discoba</taxon>
        <taxon>Euglenozoa</taxon>
        <taxon>Kinetoplastea</taxon>
        <taxon>Metakinetoplastina</taxon>
        <taxon>Trypanosomatida</taxon>
        <taxon>Trypanosomatidae</taxon>
        <taxon>Trypanosoma</taxon>
        <taxon>Schizotrypanum</taxon>
    </lineage>
</organism>
<sequence length="663" mass="73060">MMLTTGEGTTAASLTLAQRLSHVRRLMALEDSVAYSLAQDQAFLVDGIIVAYEALASSGTLMRLEEQRRFAVDAAMAAPQLDAGTRHDDYHRSSRNGRDDAPMVHALRRLNEVDVAIAWCEGKMVVTSQLFPPAAMGNHTQRGYISSNEEGDKMVSNAFSLASDAVSSNRQEPQELHLHKPPQKYQETPDGGIWSRSRSRACPGDTRLSSPSHLVPHGVCEEINALSLPSAAAIAIKPAVGKSSLIPVAHKSPEDNIVCNLGFDRWKARQIALQAHFDKRRLWSLRCDAEEAVRRHTILMEERLGRVTLLVTAREEVAAGVDAETRARIVEPSLLWEKHLWEAMRWMQQQLDAQEDILASAISTVKRGAKEYEEACRAQLQGAAMYSCENGKKELTRLSCDVKGKPLSFNGPSVENVGCASYAHALLCDAEKSQRDYIEGEAHLSWKLLLSRWQMVLNHANSRRLIAAKESLIYELAADLNGCPSATPIAPRSASAWLVAEREIVASERRPSKSQTPIGVHRTWAVETARSRSARSQAVCTPPASSPAKAQEICMASSHDVSPCGMESRTALSGSEEHTVGNIVSLLNCAMGHLVANVSQSPPPLHKTGRTRNSNDNEIALHICMSVELVERKQVTLLEQRAWWEITARFKKKKKKKCDGITN</sequence>
<evidence type="ECO:0000256" key="1">
    <source>
        <dbReference type="SAM" id="MobiDB-lite"/>
    </source>
</evidence>
<proteinExistence type="predicted"/>